<keyword evidence="3" id="KW-1003">Cell membrane</keyword>
<keyword evidence="4" id="KW-0808">Transferase</keyword>
<feature type="transmembrane region" description="Helical" evidence="9">
    <location>
        <begin position="190"/>
        <end position="211"/>
    </location>
</feature>
<organism evidence="11 12">
    <name type="scientific">Geothrix rubra</name>
    <dbReference type="NCBI Taxonomy" id="2927977"/>
    <lineage>
        <taxon>Bacteria</taxon>
        <taxon>Pseudomonadati</taxon>
        <taxon>Acidobacteriota</taxon>
        <taxon>Holophagae</taxon>
        <taxon>Holophagales</taxon>
        <taxon>Holophagaceae</taxon>
        <taxon>Geothrix</taxon>
    </lineage>
</organism>
<dbReference type="InterPro" id="IPR036526">
    <property type="entry name" value="C-N_Hydrolase_sf"/>
</dbReference>
<dbReference type="InterPro" id="IPR004563">
    <property type="entry name" value="Apolipo_AcylTrfase"/>
</dbReference>
<keyword evidence="7 9" id="KW-0472">Membrane</keyword>
<protein>
    <recommendedName>
        <fullName evidence="10">CN hydrolase domain-containing protein</fullName>
    </recommendedName>
</protein>
<feature type="transmembrane region" description="Helical" evidence="9">
    <location>
        <begin position="120"/>
        <end position="138"/>
    </location>
</feature>
<evidence type="ECO:0000256" key="8">
    <source>
        <dbReference type="ARBA" id="ARBA00023315"/>
    </source>
</evidence>
<name>A0ABQ5Q7Q5_9BACT</name>
<dbReference type="Proteomes" id="UP001165089">
    <property type="component" value="Unassembled WGS sequence"/>
</dbReference>
<dbReference type="PANTHER" id="PTHR38686:SF1">
    <property type="entry name" value="APOLIPOPROTEIN N-ACYLTRANSFERASE"/>
    <property type="match status" value="1"/>
</dbReference>
<evidence type="ECO:0000313" key="11">
    <source>
        <dbReference type="EMBL" id="GLH70622.1"/>
    </source>
</evidence>
<evidence type="ECO:0000256" key="6">
    <source>
        <dbReference type="ARBA" id="ARBA00022989"/>
    </source>
</evidence>
<dbReference type="PROSITE" id="PS50263">
    <property type="entry name" value="CN_HYDROLASE"/>
    <property type="match status" value="1"/>
</dbReference>
<evidence type="ECO:0000256" key="7">
    <source>
        <dbReference type="ARBA" id="ARBA00023136"/>
    </source>
</evidence>
<dbReference type="InterPro" id="IPR003010">
    <property type="entry name" value="C-N_Hydrolase"/>
</dbReference>
<evidence type="ECO:0000256" key="1">
    <source>
        <dbReference type="ARBA" id="ARBA00004651"/>
    </source>
</evidence>
<evidence type="ECO:0000259" key="10">
    <source>
        <dbReference type="PROSITE" id="PS50263"/>
    </source>
</evidence>
<evidence type="ECO:0000256" key="9">
    <source>
        <dbReference type="SAM" id="Phobius"/>
    </source>
</evidence>
<evidence type="ECO:0000256" key="5">
    <source>
        <dbReference type="ARBA" id="ARBA00022692"/>
    </source>
</evidence>
<keyword evidence="5 9" id="KW-0812">Transmembrane</keyword>
<proteinExistence type="inferred from homology"/>
<evidence type="ECO:0000256" key="2">
    <source>
        <dbReference type="ARBA" id="ARBA00010065"/>
    </source>
</evidence>
<dbReference type="PANTHER" id="PTHR38686">
    <property type="entry name" value="APOLIPOPROTEIN N-ACYLTRANSFERASE"/>
    <property type="match status" value="1"/>
</dbReference>
<sequence>MKPWLLRPLEALLLGLVFVLAYRFPGALGGWLEPAAALLFPLLLLETAFRGRHALWLGAALLTGLVLLFSWVPATLESKGGLPWSLALVGSALFYAWEGLGFLLAVLFSRWLFRRSGAPGAAFGAALGILVWEAWGFHIYPWSWGAAFGALPWTARSAAFLTTRGLSALAWGAGAWAAAARVRGASPGRILAPLAAAAGTMGVLGLAWFALPRGAEHRLDVAIVQPNFPAGLRWPGMEAEMWRRSDALLAAAHLPRADRPTLLLWPESSVLGRDDRQPDPRLQAEAARRGVAWLYGTEGGPYNLVRGEVAGQPDFVFAKTEPMPFGERIPGPDWFRTWMDAKLGFISQEPGRLAPGCAFAVPGSGGVRVAPLICSEALDPERARQGLDLGGADLLSNHTNDGWFDRSIATDLHAAQIRLRPVELGVPLVRATLTGKSGIFREDGRFELWGHPLTEGAYARSLDWRPVHTPARSPWLQRLLLAGLAAGSLLIGWRAQPRKA</sequence>
<evidence type="ECO:0000256" key="4">
    <source>
        <dbReference type="ARBA" id="ARBA00022679"/>
    </source>
</evidence>
<evidence type="ECO:0000313" key="12">
    <source>
        <dbReference type="Proteomes" id="UP001165089"/>
    </source>
</evidence>
<feature type="transmembrane region" description="Helical" evidence="9">
    <location>
        <begin position="84"/>
        <end position="108"/>
    </location>
</feature>
<feature type="transmembrane region" description="Helical" evidence="9">
    <location>
        <begin position="54"/>
        <end position="72"/>
    </location>
</feature>
<feature type="transmembrane region" description="Helical" evidence="9">
    <location>
        <begin position="158"/>
        <end position="178"/>
    </location>
</feature>
<dbReference type="RefSeq" id="WP_285726024.1">
    <property type="nucleotide sequence ID" value="NZ_BSDD01000004.1"/>
</dbReference>
<dbReference type="EMBL" id="BSDD01000004">
    <property type="protein sequence ID" value="GLH70622.1"/>
    <property type="molecule type" value="Genomic_DNA"/>
</dbReference>
<evidence type="ECO:0000256" key="3">
    <source>
        <dbReference type="ARBA" id="ARBA00022475"/>
    </source>
</evidence>
<gene>
    <name evidence="11" type="ORF">GETHPA_21550</name>
</gene>
<comment type="caution">
    <text evidence="11">The sequence shown here is derived from an EMBL/GenBank/DDBJ whole genome shotgun (WGS) entry which is preliminary data.</text>
</comment>
<dbReference type="SUPFAM" id="SSF56317">
    <property type="entry name" value="Carbon-nitrogen hydrolase"/>
    <property type="match status" value="1"/>
</dbReference>
<accession>A0ABQ5Q7Q5</accession>
<dbReference type="Gene3D" id="3.60.110.10">
    <property type="entry name" value="Carbon-nitrogen hydrolase"/>
    <property type="match status" value="1"/>
</dbReference>
<dbReference type="NCBIfam" id="TIGR00546">
    <property type="entry name" value="lnt"/>
    <property type="match status" value="1"/>
</dbReference>
<reference evidence="11 12" key="1">
    <citation type="journal article" date="2023" name="Antonie Van Leeuwenhoek">
        <title>Mesoterricola silvestris gen. nov., sp. nov., Mesoterricola sediminis sp. nov., Geothrix oryzae sp. nov., Geothrix edaphica sp. nov., Geothrix rubra sp. nov., and Geothrix limicola sp. nov., six novel members of Acidobacteriota isolated from soils.</title>
        <authorList>
            <person name="Itoh H."/>
            <person name="Sugisawa Y."/>
            <person name="Mise K."/>
            <person name="Xu Z."/>
            <person name="Kuniyasu M."/>
            <person name="Ushijima N."/>
            <person name="Kawano K."/>
            <person name="Kobayashi E."/>
            <person name="Shiratori Y."/>
            <person name="Masuda Y."/>
            <person name="Senoo K."/>
        </authorList>
    </citation>
    <scope>NUCLEOTIDE SEQUENCE [LARGE SCALE GENOMIC DNA]</scope>
    <source>
        <strain evidence="11 12">Red803</strain>
    </source>
</reference>
<dbReference type="Pfam" id="PF00795">
    <property type="entry name" value="CN_hydrolase"/>
    <property type="match status" value="1"/>
</dbReference>
<keyword evidence="8" id="KW-0012">Acyltransferase</keyword>
<keyword evidence="6 9" id="KW-1133">Transmembrane helix</keyword>
<keyword evidence="12" id="KW-1185">Reference proteome</keyword>
<comment type="subcellular location">
    <subcellularLocation>
        <location evidence="1">Cell membrane</location>
        <topology evidence="1">Multi-pass membrane protein</topology>
    </subcellularLocation>
</comment>
<feature type="domain" description="CN hydrolase" evidence="10">
    <location>
        <begin position="219"/>
        <end position="464"/>
    </location>
</feature>
<comment type="similarity">
    <text evidence="2">Belongs to the CN hydrolase family. Apolipoprotein N-acyltransferase subfamily.</text>
</comment>
<feature type="transmembrane region" description="Helical" evidence="9">
    <location>
        <begin position="31"/>
        <end position="49"/>
    </location>
</feature>